<dbReference type="Proteomes" id="UP000704433">
    <property type="component" value="Unassembled WGS sequence"/>
</dbReference>
<protein>
    <submittedName>
        <fullName evidence="1">Uncharacterized protein</fullName>
    </submittedName>
</protein>
<comment type="caution">
    <text evidence="1">The sequence shown here is derived from an EMBL/GenBank/DDBJ whole genome shotgun (WGS) entry which is preliminary data.</text>
</comment>
<dbReference type="AlphaFoldDB" id="A0AAW4QJR2"/>
<evidence type="ECO:0000313" key="2">
    <source>
        <dbReference type="Proteomes" id="UP000704433"/>
    </source>
</evidence>
<name>A0AAW4QJR2_9ENTE</name>
<sequence>MSNCLPSMATMFPMPLKVITLSGVVESSAFGMLSKVLSYEHGLINAT</sequence>
<evidence type="ECO:0000313" key="1">
    <source>
        <dbReference type="EMBL" id="MBX4194278.1"/>
    </source>
</evidence>
<dbReference type="RefSeq" id="WP_174128789.1">
    <property type="nucleotide sequence ID" value="NZ_PGPJ01000053.1"/>
</dbReference>
<organism evidence="1 2">
    <name type="scientific">Enterococcus lactis</name>
    <dbReference type="NCBI Taxonomy" id="357441"/>
    <lineage>
        <taxon>Bacteria</taxon>
        <taxon>Bacillati</taxon>
        <taxon>Bacillota</taxon>
        <taxon>Bacilli</taxon>
        <taxon>Lactobacillales</taxon>
        <taxon>Enterococcaceae</taxon>
        <taxon>Enterococcus</taxon>
    </lineage>
</organism>
<reference evidence="1" key="1">
    <citation type="journal article" date="2022" name="J. Anim. Sci.">
        <title>Whole genome sequence analyses-based assessment of virulence potential and antimicrobial susceptibilities and resistance of Enterococcus faecium strains isolated from commercial swine and cattle probiotic products.</title>
        <authorList>
            <person name="Shridhar P.B."/>
            <person name="Amachawadi R.G."/>
            <person name="Tokach M."/>
            <person name="Patel I."/>
            <person name="Gangiredla J."/>
            <person name="Mammel M."/>
            <person name="Nagaraja T.G."/>
        </authorList>
    </citation>
    <scope>NUCLEOTIDE SEQUENCE</scope>
    <source>
        <strain evidence="1">EF216</strain>
    </source>
</reference>
<gene>
    <name evidence="1" type="ORF">KYX84_08795</name>
</gene>
<proteinExistence type="predicted"/>
<dbReference type="EMBL" id="JAIFOD010000036">
    <property type="protein sequence ID" value="MBX4194278.1"/>
    <property type="molecule type" value="Genomic_DNA"/>
</dbReference>
<accession>A0AAW4QJR2</accession>